<dbReference type="Proteomes" id="UP000324748">
    <property type="component" value="Unassembled WGS sequence"/>
</dbReference>
<organism evidence="3 5">
    <name type="scientific">Puccinia graminis f. sp. tritici</name>
    <dbReference type="NCBI Taxonomy" id="56615"/>
    <lineage>
        <taxon>Eukaryota</taxon>
        <taxon>Fungi</taxon>
        <taxon>Dikarya</taxon>
        <taxon>Basidiomycota</taxon>
        <taxon>Pucciniomycotina</taxon>
        <taxon>Pucciniomycetes</taxon>
        <taxon>Pucciniales</taxon>
        <taxon>Pucciniaceae</taxon>
        <taxon>Puccinia</taxon>
    </lineage>
</organism>
<dbReference type="OrthoDB" id="2509996at2759"/>
<sequence>MMEEYIQTQQYEEPCDRCLSQRLYCVQSTAKRGDRGKCEHCRWARANCNATRLNKSAARWKPGLLWSNTLLKEVQSEIPYSSDNQPNPKKEMDSEEDRETMPDEPAGPSKKKNLRPSPPPETSPKRKRMISESEESEEEGGSSIENQKIAKKSRRKTYASGSSKKLPDTEVDREEGGSFTKKRKTKTSSRRKTCATELSKEVPEPGADHGLSGNVSATQVDDTNPGKDKGKESASTNTNETPRQDSEQPSENQNPNGTPAAKDTYEDWLTPDKEVREGSWISETDRSMEKKLEKVKEVEETLNRLEIELKQGVREISRLVGKQEKEKMKEEVRKIKESLEKSKVDLTAVITK</sequence>
<feature type="compositionally biased region" description="Basic and acidic residues" evidence="1">
    <location>
        <begin position="165"/>
        <end position="176"/>
    </location>
</feature>
<protein>
    <submittedName>
        <fullName evidence="3">Uncharacterized protein</fullName>
    </submittedName>
</protein>
<evidence type="ECO:0000313" key="3">
    <source>
        <dbReference type="EMBL" id="KAA1100789.1"/>
    </source>
</evidence>
<feature type="region of interest" description="Disordered" evidence="1">
    <location>
        <begin position="76"/>
        <end position="282"/>
    </location>
</feature>
<gene>
    <name evidence="2" type="ORF">PGT21_023087</name>
    <name evidence="3" type="ORF">PGTUg99_027239</name>
</gene>
<dbReference type="AlphaFoldDB" id="A0A5B0PLE9"/>
<comment type="caution">
    <text evidence="3">The sequence shown here is derived from an EMBL/GenBank/DDBJ whole genome shotgun (WGS) entry which is preliminary data.</text>
</comment>
<accession>A0A5B0PLE9</accession>
<feature type="compositionally biased region" description="Polar residues" evidence="1">
    <location>
        <begin position="78"/>
        <end position="87"/>
    </location>
</feature>
<reference evidence="4 5" key="1">
    <citation type="submission" date="2019-05" db="EMBL/GenBank/DDBJ databases">
        <title>Emergence of the Ug99 lineage of the wheat stem rust pathogen through somatic hybridization.</title>
        <authorList>
            <person name="Li F."/>
            <person name="Upadhyaya N.M."/>
            <person name="Sperschneider J."/>
            <person name="Matny O."/>
            <person name="Nguyen-Phuc H."/>
            <person name="Mago R."/>
            <person name="Raley C."/>
            <person name="Miller M.E."/>
            <person name="Silverstein K.A.T."/>
            <person name="Henningsen E."/>
            <person name="Hirsch C.D."/>
            <person name="Visser B."/>
            <person name="Pretorius Z.A."/>
            <person name="Steffenson B.J."/>
            <person name="Schwessinger B."/>
            <person name="Dodds P.N."/>
            <person name="Figueroa M."/>
        </authorList>
    </citation>
    <scope>NUCLEOTIDE SEQUENCE [LARGE SCALE GENOMIC DNA]</scope>
    <source>
        <strain evidence="2">21-0</strain>
        <strain evidence="3 5">Ug99</strain>
    </source>
</reference>
<dbReference type="Proteomes" id="UP000325313">
    <property type="component" value="Unassembled WGS sequence"/>
</dbReference>
<feature type="compositionally biased region" description="Polar residues" evidence="1">
    <location>
        <begin position="213"/>
        <end position="222"/>
    </location>
</feature>
<dbReference type="EMBL" id="VSWC01000132">
    <property type="protein sequence ID" value="KAA1079749.1"/>
    <property type="molecule type" value="Genomic_DNA"/>
</dbReference>
<proteinExistence type="predicted"/>
<keyword evidence="4" id="KW-1185">Reference proteome</keyword>
<feature type="compositionally biased region" description="Basic and acidic residues" evidence="1">
    <location>
        <begin position="198"/>
        <end position="207"/>
    </location>
</feature>
<evidence type="ECO:0000313" key="2">
    <source>
        <dbReference type="EMBL" id="KAA1079749.1"/>
    </source>
</evidence>
<feature type="compositionally biased region" description="Polar residues" evidence="1">
    <location>
        <begin position="233"/>
        <end position="257"/>
    </location>
</feature>
<name>A0A5B0PLE9_PUCGR</name>
<feature type="compositionally biased region" description="Basic residues" evidence="1">
    <location>
        <begin position="180"/>
        <end position="193"/>
    </location>
</feature>
<dbReference type="EMBL" id="VDEP01000339">
    <property type="protein sequence ID" value="KAA1100789.1"/>
    <property type="molecule type" value="Genomic_DNA"/>
</dbReference>
<evidence type="ECO:0000313" key="5">
    <source>
        <dbReference type="Proteomes" id="UP000325313"/>
    </source>
</evidence>
<evidence type="ECO:0000313" key="4">
    <source>
        <dbReference type="Proteomes" id="UP000324748"/>
    </source>
</evidence>
<feature type="compositionally biased region" description="Basic and acidic residues" evidence="1">
    <location>
        <begin position="270"/>
        <end position="282"/>
    </location>
</feature>
<evidence type="ECO:0000256" key="1">
    <source>
        <dbReference type="SAM" id="MobiDB-lite"/>
    </source>
</evidence>